<dbReference type="AlphaFoldDB" id="A0A7S4ADK3"/>
<organism evidence="3">
    <name type="scientific">Pseudo-nitzschia australis</name>
    <dbReference type="NCBI Taxonomy" id="44445"/>
    <lineage>
        <taxon>Eukaryota</taxon>
        <taxon>Sar</taxon>
        <taxon>Stramenopiles</taxon>
        <taxon>Ochrophyta</taxon>
        <taxon>Bacillariophyta</taxon>
        <taxon>Bacillariophyceae</taxon>
        <taxon>Bacillariophycidae</taxon>
        <taxon>Bacillariales</taxon>
        <taxon>Bacillariaceae</taxon>
        <taxon>Pseudo-nitzschia</taxon>
    </lineage>
</organism>
<dbReference type="InterPro" id="IPR013830">
    <property type="entry name" value="SGNH_hydro"/>
</dbReference>
<accession>A0A7S4ADK3</accession>
<keyword evidence="1" id="KW-1133">Transmembrane helix</keyword>
<keyword evidence="1" id="KW-0812">Transmembrane</keyword>
<dbReference type="SUPFAM" id="SSF52266">
    <property type="entry name" value="SGNH hydrolase"/>
    <property type="match status" value="1"/>
</dbReference>
<name>A0A7S4ADK3_9STRA</name>
<dbReference type="EMBL" id="HBIX01006256">
    <property type="protein sequence ID" value="CAE0712192.1"/>
    <property type="molecule type" value="Transcribed_RNA"/>
</dbReference>
<gene>
    <name evidence="3" type="ORF">PAUS00366_LOCUS4944</name>
</gene>
<proteinExistence type="predicted"/>
<feature type="domain" description="SGNH hydrolase-type esterase" evidence="2">
    <location>
        <begin position="147"/>
        <end position="413"/>
    </location>
</feature>
<sequence>MIMATSMNIKKTQRSSGLNIGKNQRWDESLFAGIRNCNRQRLGLAWPWKVTLLPLLVWILLYCVFFRSSFDPFDRPFCDIDGTCHEQTDVPSPRTIYSAWNKEQYDLWWKHCQTLKHRVEAYANKRQQMYDNNPNDYDSPVTRPLILLGDSITESWSETGMGIHKNRAEGVASVMETELSSSSGLDPIVLGVSGDQTQHLLYRLQNGHMRAAQLSSSLSSSSSSNESGAGGDLFYDPSAIFVVMIGTNNLGSGELPGPTTKGILAVVEYILKETAESDCHVMLFRVLPRGDGKKVLPKLCPPRCSDDAGKKPYSSFLPPIQNVNEALAKGVERLGKAYSYPSDVDVDADADADSDSGSSSAPRIRLVDCGSEFLNENHDDQKGHGVVADGNNYEVRKELMPDLLHPNAMGHQILAKCIRDYIVEIDG</sequence>
<protein>
    <recommendedName>
        <fullName evidence="2">SGNH hydrolase-type esterase domain-containing protein</fullName>
    </recommendedName>
</protein>
<evidence type="ECO:0000313" key="3">
    <source>
        <dbReference type="EMBL" id="CAE0712192.1"/>
    </source>
</evidence>
<evidence type="ECO:0000256" key="1">
    <source>
        <dbReference type="SAM" id="Phobius"/>
    </source>
</evidence>
<dbReference type="Gene3D" id="3.40.50.1110">
    <property type="entry name" value="SGNH hydrolase"/>
    <property type="match status" value="1"/>
</dbReference>
<evidence type="ECO:0000259" key="2">
    <source>
        <dbReference type="Pfam" id="PF13472"/>
    </source>
</evidence>
<keyword evidence="1" id="KW-0472">Membrane</keyword>
<dbReference type="Pfam" id="PF13472">
    <property type="entry name" value="Lipase_GDSL_2"/>
    <property type="match status" value="1"/>
</dbReference>
<dbReference type="InterPro" id="IPR036514">
    <property type="entry name" value="SGNH_hydro_sf"/>
</dbReference>
<reference evidence="3" key="1">
    <citation type="submission" date="2021-01" db="EMBL/GenBank/DDBJ databases">
        <authorList>
            <person name="Corre E."/>
            <person name="Pelletier E."/>
            <person name="Niang G."/>
            <person name="Scheremetjew M."/>
            <person name="Finn R."/>
            <person name="Kale V."/>
            <person name="Holt S."/>
            <person name="Cochrane G."/>
            <person name="Meng A."/>
            <person name="Brown T."/>
            <person name="Cohen L."/>
        </authorList>
    </citation>
    <scope>NUCLEOTIDE SEQUENCE</scope>
    <source>
        <strain evidence="3">10249 10 AB</strain>
    </source>
</reference>
<feature type="transmembrane region" description="Helical" evidence="1">
    <location>
        <begin position="50"/>
        <end position="70"/>
    </location>
</feature>